<dbReference type="RefSeq" id="XP_020129070.1">
    <property type="nucleotide sequence ID" value="XM_020274861.1"/>
</dbReference>
<dbReference type="AlphaFoldDB" id="A0A1J9QXU1"/>
<comment type="caution">
    <text evidence="1">The sequence shown here is derived from an EMBL/GenBank/DDBJ whole genome shotgun (WGS) entry which is preliminary data.</text>
</comment>
<accession>A0A1J9QXU1</accession>
<dbReference type="OrthoDB" id="10449760at2759"/>
<keyword evidence="2" id="KW-1185">Reference proteome</keyword>
<dbReference type="Proteomes" id="UP000183809">
    <property type="component" value="Unassembled WGS sequence"/>
</dbReference>
<proteinExistence type="predicted"/>
<evidence type="ECO:0000313" key="2">
    <source>
        <dbReference type="Proteomes" id="UP000183809"/>
    </source>
</evidence>
<gene>
    <name evidence="1" type="ORF">BKCO1_36000108</name>
</gene>
<evidence type="ECO:0000313" key="1">
    <source>
        <dbReference type="EMBL" id="OJD32810.1"/>
    </source>
</evidence>
<reference evidence="1 2" key="1">
    <citation type="submission" date="2016-10" db="EMBL/GenBank/DDBJ databases">
        <title>Proteomics and genomics reveal pathogen-plant mechanisms compatible with a hemibiotrophic lifestyle of Diplodia corticola.</title>
        <authorList>
            <person name="Fernandes I."/>
            <person name="De Jonge R."/>
            <person name="Van De Peer Y."/>
            <person name="Devreese B."/>
            <person name="Alves A."/>
            <person name="Esteves A.C."/>
        </authorList>
    </citation>
    <scope>NUCLEOTIDE SEQUENCE [LARGE SCALE GENOMIC DNA]</scope>
    <source>
        <strain evidence="1 2">CBS 112549</strain>
    </source>
</reference>
<dbReference type="GeneID" id="31015122"/>
<organism evidence="1 2">
    <name type="scientific">Diplodia corticola</name>
    <dbReference type="NCBI Taxonomy" id="236234"/>
    <lineage>
        <taxon>Eukaryota</taxon>
        <taxon>Fungi</taxon>
        <taxon>Dikarya</taxon>
        <taxon>Ascomycota</taxon>
        <taxon>Pezizomycotina</taxon>
        <taxon>Dothideomycetes</taxon>
        <taxon>Dothideomycetes incertae sedis</taxon>
        <taxon>Botryosphaeriales</taxon>
        <taxon>Botryosphaeriaceae</taxon>
        <taxon>Diplodia</taxon>
    </lineage>
</organism>
<sequence>MRDTKKSDDAYKKEHCFWHSAPPLQGRIEPKDVDYEEQEAKLEIKERLGKDGVHWTAAVKLMGGSVEAHKRYLKMMKDAC</sequence>
<protein>
    <submittedName>
        <fullName evidence="1">Uncharacterized protein</fullName>
    </submittedName>
</protein>
<name>A0A1J9QXU1_9PEZI</name>
<dbReference type="EMBL" id="MNUE01000036">
    <property type="protein sequence ID" value="OJD32810.1"/>
    <property type="molecule type" value="Genomic_DNA"/>
</dbReference>